<evidence type="ECO:0000256" key="2">
    <source>
        <dbReference type="ARBA" id="ARBA00022679"/>
    </source>
</evidence>
<evidence type="ECO:0000313" key="5">
    <source>
        <dbReference type="EMBL" id="BDZ40796.1"/>
    </source>
</evidence>
<keyword evidence="2" id="KW-0808">Transferase</keyword>
<comment type="similarity">
    <text evidence="3">Belongs to the N(4)/N(6)-methyltransferase family.</text>
</comment>
<keyword evidence="1 5" id="KW-0489">Methyltransferase</keyword>
<evidence type="ECO:0000256" key="1">
    <source>
        <dbReference type="ARBA" id="ARBA00022603"/>
    </source>
</evidence>
<proteinExistence type="inferred from homology"/>
<dbReference type="EMBL" id="AP027729">
    <property type="protein sequence ID" value="BDZ40796.1"/>
    <property type="molecule type" value="Genomic_DNA"/>
</dbReference>
<dbReference type="GO" id="GO:0008168">
    <property type="term" value="F:methyltransferase activity"/>
    <property type="evidence" value="ECO:0007669"/>
    <property type="project" value="UniProtKB-KW"/>
</dbReference>
<dbReference type="RefSeq" id="WP_286218126.1">
    <property type="nucleotide sequence ID" value="NZ_AP027729.1"/>
</dbReference>
<keyword evidence="6" id="KW-1185">Reference proteome</keyword>
<dbReference type="EC" id="2.1.1.-" evidence="3"/>
<gene>
    <name evidence="5" type="ORF">GCM10025865_00950</name>
</gene>
<dbReference type="InterPro" id="IPR001091">
    <property type="entry name" value="RM_Methyltransferase"/>
</dbReference>
<dbReference type="GO" id="GO:0032259">
    <property type="term" value="P:methylation"/>
    <property type="evidence" value="ECO:0007669"/>
    <property type="project" value="UniProtKB-KW"/>
</dbReference>
<dbReference type="PRINTS" id="PR00508">
    <property type="entry name" value="S21N4MTFRASE"/>
</dbReference>
<name>A0ABM8FYG5_9CELL</name>
<dbReference type="Proteomes" id="UP001321475">
    <property type="component" value="Chromosome"/>
</dbReference>
<dbReference type="InterPro" id="IPR029063">
    <property type="entry name" value="SAM-dependent_MTases_sf"/>
</dbReference>
<protein>
    <recommendedName>
        <fullName evidence="3">Methyltransferase</fullName>
        <ecNumber evidence="3">2.1.1.-</ecNumber>
    </recommendedName>
</protein>
<dbReference type="SUPFAM" id="SSF53335">
    <property type="entry name" value="S-adenosyl-L-methionine-dependent methyltransferases"/>
    <property type="match status" value="1"/>
</dbReference>
<dbReference type="Pfam" id="PF01555">
    <property type="entry name" value="N6_N4_Mtase"/>
    <property type="match status" value="1"/>
</dbReference>
<evidence type="ECO:0000313" key="6">
    <source>
        <dbReference type="Proteomes" id="UP001321475"/>
    </source>
</evidence>
<evidence type="ECO:0000259" key="4">
    <source>
        <dbReference type="Pfam" id="PF01555"/>
    </source>
</evidence>
<organism evidence="5 6">
    <name type="scientific">Paraoerskovia sediminicola</name>
    <dbReference type="NCBI Taxonomy" id="1138587"/>
    <lineage>
        <taxon>Bacteria</taxon>
        <taxon>Bacillati</taxon>
        <taxon>Actinomycetota</taxon>
        <taxon>Actinomycetes</taxon>
        <taxon>Micrococcales</taxon>
        <taxon>Cellulomonadaceae</taxon>
        <taxon>Paraoerskovia</taxon>
    </lineage>
</organism>
<reference evidence="6" key="1">
    <citation type="journal article" date="2019" name="Int. J. Syst. Evol. Microbiol.">
        <title>The Global Catalogue of Microorganisms (GCM) 10K type strain sequencing project: providing services to taxonomists for standard genome sequencing and annotation.</title>
        <authorList>
            <consortium name="The Broad Institute Genomics Platform"/>
            <consortium name="The Broad Institute Genome Sequencing Center for Infectious Disease"/>
            <person name="Wu L."/>
            <person name="Ma J."/>
        </authorList>
    </citation>
    <scope>NUCLEOTIDE SEQUENCE [LARGE SCALE GENOMIC DNA]</scope>
    <source>
        <strain evidence="6">NBRC 108565</strain>
    </source>
</reference>
<feature type="domain" description="DNA methylase N-4/N-6" evidence="4">
    <location>
        <begin position="132"/>
        <end position="207"/>
    </location>
</feature>
<evidence type="ECO:0000256" key="3">
    <source>
        <dbReference type="RuleBase" id="RU362026"/>
    </source>
</evidence>
<dbReference type="Gene3D" id="3.40.50.150">
    <property type="entry name" value="Vaccinia Virus protein VP39"/>
    <property type="match status" value="1"/>
</dbReference>
<dbReference type="PANTHER" id="PTHR13370">
    <property type="entry name" value="RNA METHYLASE-RELATED"/>
    <property type="match status" value="1"/>
</dbReference>
<sequence length="221" mass="24261">MSIYYQDERVTLHHGDCREETAWLDAATLVTDPPYGIDYQSGSRRDTLAASIEGDKDTRARDAALGFWRKAHGEDAPALVFGTWRIKRPARTHTRLIWDTKGALGMGNLSVPWKPSDQEIYVIGYGFTGHRTSNVLTYAPVQSMSRNGREHPHQKPIPLMRDLIAKCPTGAIADPFAGSGSTLIAAAHLGRKAVGVELDERYCEVIAKRLSQGVLDFGGAA</sequence>
<dbReference type="PANTHER" id="PTHR13370:SF3">
    <property type="entry name" value="TRNA (GUANINE(10)-N2)-METHYLTRANSFERASE HOMOLOG"/>
    <property type="match status" value="1"/>
</dbReference>
<dbReference type="InterPro" id="IPR002941">
    <property type="entry name" value="DNA_methylase_N4/N6"/>
</dbReference>
<accession>A0ABM8FYG5</accession>